<dbReference type="AlphaFoldDB" id="A0A345UG59"/>
<reference evidence="2 3" key="1">
    <citation type="submission" date="2018-03" db="EMBL/GenBank/DDBJ databases">
        <title>Phenotypic and genomic properties of Cyclonatronum proteinivorum gen. nov., sp. nov., a haloalkaliphilic bacteroidete from soda lakes possessing Na+-translocating rhodopsin.</title>
        <authorList>
            <person name="Toshchakov S.V."/>
            <person name="Korzhenkov A."/>
            <person name="Samarov N.I."/>
            <person name="Kublanov I.V."/>
            <person name="Muntyan M.S."/>
            <person name="Sorokin D.Y."/>
        </authorList>
    </citation>
    <scope>NUCLEOTIDE SEQUENCE [LARGE SCALE GENOMIC DNA]</scope>
    <source>
        <strain evidence="2 3">Omega</strain>
    </source>
</reference>
<name>A0A345UG59_9BACT</name>
<proteinExistence type="predicted"/>
<evidence type="ECO:0000313" key="3">
    <source>
        <dbReference type="Proteomes" id="UP000254808"/>
    </source>
</evidence>
<feature type="chain" id="PRO_5016921970" description="DUF4139 domain-containing protein" evidence="1">
    <location>
        <begin position="21"/>
        <end position="477"/>
    </location>
</feature>
<feature type="signal peptide" evidence="1">
    <location>
        <begin position="1"/>
        <end position="20"/>
    </location>
</feature>
<dbReference type="EMBL" id="CP027806">
    <property type="protein sequence ID" value="AXI99460.1"/>
    <property type="molecule type" value="Genomic_DNA"/>
</dbReference>
<protein>
    <recommendedName>
        <fullName evidence="4">DUF4139 domain-containing protein</fullName>
    </recommendedName>
</protein>
<gene>
    <name evidence="2" type="ORF">CYPRO_0173</name>
</gene>
<evidence type="ECO:0000256" key="1">
    <source>
        <dbReference type="SAM" id="SignalP"/>
    </source>
</evidence>
<dbReference type="OrthoDB" id="9808067at2"/>
<evidence type="ECO:0000313" key="2">
    <source>
        <dbReference type="EMBL" id="AXI99460.1"/>
    </source>
</evidence>
<dbReference type="Proteomes" id="UP000254808">
    <property type="component" value="Chromosome"/>
</dbReference>
<accession>A0A345UG59</accession>
<dbReference type="KEGG" id="cprv:CYPRO_0173"/>
<organism evidence="2 3">
    <name type="scientific">Cyclonatronum proteinivorum</name>
    <dbReference type="NCBI Taxonomy" id="1457365"/>
    <lineage>
        <taxon>Bacteria</taxon>
        <taxon>Pseudomonadati</taxon>
        <taxon>Balneolota</taxon>
        <taxon>Balneolia</taxon>
        <taxon>Balneolales</taxon>
        <taxon>Cyclonatronaceae</taxon>
        <taxon>Cyclonatronum</taxon>
    </lineage>
</organism>
<keyword evidence="1" id="KW-0732">Signal</keyword>
<keyword evidence="3" id="KW-1185">Reference proteome</keyword>
<dbReference type="RefSeq" id="WP_114982702.1">
    <property type="nucleotide sequence ID" value="NZ_CP027806.1"/>
</dbReference>
<sequence length="477" mass="53289">MKVLYLVSFILLWSSARAGAQTHLISEEVAQRYVTAYHQGFSGIFEIRTITLEAGENLIEIRGIPELHAVERLTLVIDGDLLEARIAQPESPFRSLLERLTGTRVQLISRDSMQEGLLEFSAGLLALRHANGQYITPDPASHFIRPMDGEVSLFGDSGLIVRVHANRAGTQNIGLLYGTNTIGWAVMHSLRLHPERLAYDWIAEAQLFNNSGMDLENVYLRLFSGDVDVRPMPRLAHTRLPRVLSVYDDTFIDIDAFLEFDSGMDMAPVRMSAITEAPVQVQLEDFFAYDFPEPVLLPQGAIASVQLFHFEQLPYRTKHFLSIPAQQQRELRTTRLAVINEDEAGAIPTEAPPGEVYTSSFPASGMPVFEGNSRVNATPPGLRRYIATGAHVPVRTRHSYSATGTWREQRTETHRIEMTNEGTDTYEVMVQRGITGRTFVTAMPSGFEHLGSVIRGIIRIEPGQTQTFELELTTPAP</sequence>
<evidence type="ECO:0008006" key="4">
    <source>
        <dbReference type="Google" id="ProtNLM"/>
    </source>
</evidence>